<dbReference type="PANTHER" id="PTHR33187:SF11">
    <property type="entry name" value="AMINOTRANSFERASE-LIKE PLANT MOBILE DOMAIN-CONTAINING PROTEIN"/>
    <property type="match status" value="1"/>
</dbReference>
<dbReference type="Proteomes" id="UP000004994">
    <property type="component" value="Unassembled WGS sequence"/>
</dbReference>
<reference evidence="1" key="2">
    <citation type="submission" date="2019-04" db="UniProtKB">
        <authorList>
            <consortium name="EnsemblPlants"/>
        </authorList>
    </citation>
    <scope>IDENTIFICATION</scope>
    <source>
        <strain evidence="1">cv. Heinz 1706</strain>
    </source>
</reference>
<dbReference type="InParanoid" id="A0A494G8I8"/>
<dbReference type="EnsemblPlants" id="Solyc00g008130.1.1">
    <property type="protein sequence ID" value="Solyc00g008130.1.1"/>
    <property type="gene ID" value="Solyc00g008130.1"/>
</dbReference>
<dbReference type="PaxDb" id="4081-Solyc00g008130.1.1"/>
<protein>
    <submittedName>
        <fullName evidence="1">Uncharacterized protein</fullName>
    </submittedName>
</protein>
<organism evidence="1">
    <name type="scientific">Solanum lycopersicum</name>
    <name type="common">Tomato</name>
    <name type="synonym">Lycopersicon esculentum</name>
    <dbReference type="NCBI Taxonomy" id="4081"/>
    <lineage>
        <taxon>Eukaryota</taxon>
        <taxon>Viridiplantae</taxon>
        <taxon>Streptophyta</taxon>
        <taxon>Embryophyta</taxon>
        <taxon>Tracheophyta</taxon>
        <taxon>Spermatophyta</taxon>
        <taxon>Magnoliopsida</taxon>
        <taxon>eudicotyledons</taxon>
        <taxon>Gunneridae</taxon>
        <taxon>Pentapetalae</taxon>
        <taxon>asterids</taxon>
        <taxon>lamiids</taxon>
        <taxon>Solanales</taxon>
        <taxon>Solanaceae</taxon>
        <taxon>Solanoideae</taxon>
        <taxon>Solaneae</taxon>
        <taxon>Solanum</taxon>
        <taxon>Solanum subgen. Lycopersicon</taxon>
    </lineage>
</organism>
<evidence type="ECO:0000313" key="2">
    <source>
        <dbReference type="Proteomes" id="UP000004994"/>
    </source>
</evidence>
<accession>A0A494G8I8</accession>
<evidence type="ECO:0000313" key="1">
    <source>
        <dbReference type="EnsemblPlants" id="Solyc00g008130.1.1"/>
    </source>
</evidence>
<proteinExistence type="predicted"/>
<name>A0A494G8I8_SOLLC</name>
<dbReference type="AlphaFoldDB" id="A0A494G8I8"/>
<dbReference type="PANTHER" id="PTHR33187">
    <property type="entry name" value="WU:FI09B08"/>
    <property type="match status" value="1"/>
</dbReference>
<keyword evidence="2" id="KW-1185">Reference proteome</keyword>
<dbReference type="Gramene" id="Solyc00g008130.1.1">
    <property type="protein sequence ID" value="Solyc00g008130.1.1"/>
    <property type="gene ID" value="Solyc00g008130.1"/>
</dbReference>
<sequence length="158" mass="17705">MVGRDRACYSITTIGKHKRSDDVGRDMQSLPFDSTHGGMTSARYGINALGQHIQLENISTYGQKWNTIISIGQFTESDHVRRDIFSLGQHTWWDDIKSLMPSSPLDSIHRDGQCRAWLVITALGKHTLSDEVESEILSLPLDCIHAQPTLGSTRGRKK</sequence>
<reference evidence="1" key="1">
    <citation type="journal article" date="2012" name="Nature">
        <title>The tomato genome sequence provides insights into fleshy fruit evolution.</title>
        <authorList>
            <consortium name="Tomato Genome Consortium"/>
        </authorList>
    </citation>
    <scope>NUCLEOTIDE SEQUENCE [LARGE SCALE GENOMIC DNA]</scope>
    <source>
        <strain evidence="1">cv. Heinz 1706</strain>
    </source>
</reference>